<dbReference type="AlphaFoldDB" id="F9X530"/>
<keyword evidence="13" id="KW-1185">Reference proteome</keyword>
<evidence type="ECO:0000313" key="12">
    <source>
        <dbReference type="EMBL" id="EGP89405.1"/>
    </source>
</evidence>
<gene>
    <name evidence="12" type="ORF">MYCGRDRAFT_38910</name>
</gene>
<dbReference type="GO" id="GO:0005576">
    <property type="term" value="C:extracellular region"/>
    <property type="evidence" value="ECO:0007669"/>
    <property type="project" value="UniProtKB-SubCell"/>
</dbReference>
<dbReference type="GeneID" id="13395615"/>
<keyword evidence="3 8" id="KW-0479">Metal-binding</keyword>
<name>F9X530_ZYMTI</name>
<reference evidence="12 13" key="1">
    <citation type="journal article" date="2011" name="PLoS Genet.">
        <title>Finished genome of the fungal wheat pathogen Mycosphaerella graminicola reveals dispensome structure, chromosome plasticity, and stealth pathogenesis.</title>
        <authorList>
            <person name="Goodwin S.B."/>
            <person name="Ben M'barek S."/>
            <person name="Dhillon B."/>
            <person name="Wittenberg A.H.J."/>
            <person name="Crane C.F."/>
            <person name="Hane J.K."/>
            <person name="Foster A.J."/>
            <person name="Van der Lee T.A.J."/>
            <person name="Grimwood J."/>
            <person name="Aerts A."/>
            <person name="Antoniw J."/>
            <person name="Bailey A."/>
            <person name="Bluhm B."/>
            <person name="Bowler J."/>
            <person name="Bristow J."/>
            <person name="van der Burgt A."/>
            <person name="Canto-Canche B."/>
            <person name="Churchill A.C.L."/>
            <person name="Conde-Ferraez L."/>
            <person name="Cools H.J."/>
            <person name="Coutinho P.M."/>
            <person name="Csukai M."/>
            <person name="Dehal P."/>
            <person name="De Wit P."/>
            <person name="Donzelli B."/>
            <person name="van de Geest H.C."/>
            <person name="van Ham R.C.H.J."/>
            <person name="Hammond-Kosack K.E."/>
            <person name="Henrissat B."/>
            <person name="Kilian A."/>
            <person name="Kobayashi A.K."/>
            <person name="Koopmann E."/>
            <person name="Kourmpetis Y."/>
            <person name="Kuzniar A."/>
            <person name="Lindquist E."/>
            <person name="Lombard V."/>
            <person name="Maliepaard C."/>
            <person name="Martins N."/>
            <person name="Mehrabi R."/>
            <person name="Nap J.P.H."/>
            <person name="Ponomarenko A."/>
            <person name="Rudd J.J."/>
            <person name="Salamov A."/>
            <person name="Schmutz J."/>
            <person name="Schouten H.J."/>
            <person name="Shapiro H."/>
            <person name="Stergiopoulos I."/>
            <person name="Torriani S.F.F."/>
            <person name="Tu H."/>
            <person name="de Vries R.P."/>
            <person name="Waalwijk C."/>
            <person name="Ware S.B."/>
            <person name="Wiebenga A."/>
            <person name="Zwiers L.-H."/>
            <person name="Oliver R.P."/>
            <person name="Grigoriev I.V."/>
            <person name="Kema G.H.J."/>
        </authorList>
    </citation>
    <scope>NUCLEOTIDE SEQUENCE [LARGE SCALE GENOMIC DNA]</scope>
    <source>
        <strain evidence="13">CBS 115943 / IPO323</strain>
    </source>
</reference>
<dbReference type="RefSeq" id="XP_003854429.1">
    <property type="nucleotide sequence ID" value="XM_003854381.1"/>
</dbReference>
<feature type="region of interest" description="Disordered" evidence="9">
    <location>
        <begin position="442"/>
        <end position="471"/>
    </location>
</feature>
<dbReference type="Proteomes" id="UP000008062">
    <property type="component" value="Chromosome 3"/>
</dbReference>
<feature type="binding site" evidence="8">
    <location>
        <position position="589"/>
    </location>
    <ligand>
        <name>Ca(2+)</name>
        <dbReference type="ChEBI" id="CHEBI:29108"/>
    </ligand>
</feature>
<dbReference type="Pfam" id="PF09286">
    <property type="entry name" value="Pro-kuma_activ"/>
    <property type="match status" value="1"/>
</dbReference>
<feature type="chain" id="PRO_5003395510" description="Peptidase S53 domain-containing protein" evidence="10">
    <location>
        <begin position="21"/>
        <end position="631"/>
    </location>
</feature>
<dbReference type="GO" id="GO:0006508">
    <property type="term" value="P:proteolysis"/>
    <property type="evidence" value="ECO:0007669"/>
    <property type="project" value="UniProtKB-KW"/>
</dbReference>
<dbReference type="HOGENOM" id="CLU_013783_4_0_1"/>
<keyword evidence="5 8" id="KW-0720">Serine protease</keyword>
<dbReference type="InterPro" id="IPR036852">
    <property type="entry name" value="Peptidase_S8/S53_dom_sf"/>
</dbReference>
<dbReference type="GO" id="GO:0004252">
    <property type="term" value="F:serine-type endopeptidase activity"/>
    <property type="evidence" value="ECO:0007669"/>
    <property type="project" value="UniProtKB-UniRule"/>
</dbReference>
<dbReference type="CDD" id="cd11377">
    <property type="entry name" value="Pro-peptidase_S53"/>
    <property type="match status" value="1"/>
</dbReference>
<comment type="subcellular location">
    <subcellularLocation>
        <location evidence="1">Secreted</location>
        <location evidence="1">Extracellular space</location>
    </subcellularLocation>
</comment>
<comment type="cofactor">
    <cofactor evidence="8">
        <name>Ca(2+)</name>
        <dbReference type="ChEBI" id="CHEBI:29108"/>
    </cofactor>
    <text evidence="8">Binds 1 Ca(2+) ion per subunit.</text>
</comment>
<evidence type="ECO:0000256" key="3">
    <source>
        <dbReference type="ARBA" id="ARBA00022723"/>
    </source>
</evidence>
<accession>F9X530</accession>
<dbReference type="PANTHER" id="PTHR14218">
    <property type="entry name" value="PROTEASE S8 TRIPEPTIDYL PEPTIDASE I CLN2"/>
    <property type="match status" value="1"/>
</dbReference>
<feature type="binding site" evidence="8">
    <location>
        <position position="588"/>
    </location>
    <ligand>
        <name>Ca(2+)</name>
        <dbReference type="ChEBI" id="CHEBI:29108"/>
    </ligand>
</feature>
<evidence type="ECO:0000256" key="9">
    <source>
        <dbReference type="SAM" id="MobiDB-lite"/>
    </source>
</evidence>
<evidence type="ECO:0000256" key="2">
    <source>
        <dbReference type="ARBA" id="ARBA00022670"/>
    </source>
</evidence>
<keyword evidence="2 8" id="KW-0645">Protease</keyword>
<protein>
    <recommendedName>
        <fullName evidence="11">Peptidase S53 domain-containing protein</fullName>
    </recommendedName>
</protein>
<evidence type="ECO:0000256" key="5">
    <source>
        <dbReference type="ARBA" id="ARBA00022825"/>
    </source>
</evidence>
<dbReference type="GO" id="GO:0008240">
    <property type="term" value="F:tripeptidyl-peptidase activity"/>
    <property type="evidence" value="ECO:0007669"/>
    <property type="project" value="TreeGrafter"/>
</dbReference>
<sequence length="631" mass="69591">MWCTKLWLAAASLSYTLLEAAPVAEPCEHRQSLPEGWTKHQRVEPNAVHDVQIALTMGNLDKAEDCVMDVSDPDSLNYGKHWTAQQVQDFFRPTDETIDAVRQWIEETIARDIDHTLHKGHLRFMATTSELESLLETEYHYHHHDLVRRGVPATDIYHVPEHVRRHLDYITPGTVLPKVNKRSPSNEEPGEASIPPIQERDLLSARDIPCNVTGMSPQCIKKLYGIPDTPPKAVAGYEHAIYSTGNDPWDQLSLDTFFSTQTNIPKGTHPKSYNIAGAPEPEAEYRGYVEETNIDLDVTYPLLYPAEIVLLNEGPKEYQTNNAGYMNLMLDALDASYCTYTAYGETGDYPGLGGEVKNKDCGTINPPKVIASSWDATEDYIPLAYQRRQCNEFMKLTLQGVSFIYAVGDWGIANGGHTCYGPKGDMWGVPWPANCPYVTGVGGTQIKDGADPTDPDSSPEEALDGRNPQTLWQSSGGISAVYDRPSWQSTAVGGYLDNTKIDALVKSGEYGHYSTLGRGVPDISALGDHVYVRGNGHTLGTTGGTSAAVHVVASMISRINLERMYVGKGPVGFLNPTLYKYADKFIRDITDGRPNGNCDQPGFPVAKGWDPVTGLGVLKYKEALEFFLSLP</sequence>
<evidence type="ECO:0000259" key="11">
    <source>
        <dbReference type="PROSITE" id="PS51695"/>
    </source>
</evidence>
<evidence type="ECO:0000256" key="10">
    <source>
        <dbReference type="SAM" id="SignalP"/>
    </source>
</evidence>
<dbReference type="GO" id="GO:0046872">
    <property type="term" value="F:metal ion binding"/>
    <property type="evidence" value="ECO:0007669"/>
    <property type="project" value="UniProtKB-UniRule"/>
</dbReference>
<dbReference type="OMA" id="KWEAYFL"/>
<dbReference type="SUPFAM" id="SSF52743">
    <property type="entry name" value="Subtilisin-like"/>
    <property type="match status" value="1"/>
</dbReference>
<keyword evidence="7" id="KW-0865">Zymogen</keyword>
<dbReference type="SUPFAM" id="SSF54897">
    <property type="entry name" value="Protease propeptides/inhibitors"/>
    <property type="match status" value="1"/>
</dbReference>
<dbReference type="eggNOG" id="ENOG502QZ4I">
    <property type="taxonomic scope" value="Eukaryota"/>
</dbReference>
<dbReference type="InterPro" id="IPR015366">
    <property type="entry name" value="S53_propep"/>
</dbReference>
<dbReference type="SMART" id="SM00944">
    <property type="entry name" value="Pro-kuma_activ"/>
    <property type="match status" value="1"/>
</dbReference>
<dbReference type="PANTHER" id="PTHR14218:SF19">
    <property type="entry name" value="SERINE PROTEASE AORO, PUTATIVE (AFU_ORTHOLOGUE AFUA_6G10250)-RELATED"/>
    <property type="match status" value="1"/>
</dbReference>
<dbReference type="InterPro" id="IPR030400">
    <property type="entry name" value="Sedolisin_dom"/>
</dbReference>
<organism evidence="12 13">
    <name type="scientific">Zymoseptoria tritici (strain CBS 115943 / IPO323)</name>
    <name type="common">Speckled leaf blotch fungus</name>
    <name type="synonym">Septoria tritici</name>
    <dbReference type="NCBI Taxonomy" id="336722"/>
    <lineage>
        <taxon>Eukaryota</taxon>
        <taxon>Fungi</taxon>
        <taxon>Dikarya</taxon>
        <taxon>Ascomycota</taxon>
        <taxon>Pezizomycotina</taxon>
        <taxon>Dothideomycetes</taxon>
        <taxon>Dothideomycetidae</taxon>
        <taxon>Mycosphaerellales</taxon>
        <taxon>Mycosphaerellaceae</taxon>
        <taxon>Zymoseptoria</taxon>
    </lineage>
</organism>
<proteinExistence type="predicted"/>
<evidence type="ECO:0000256" key="4">
    <source>
        <dbReference type="ARBA" id="ARBA00022801"/>
    </source>
</evidence>
<evidence type="ECO:0000313" key="13">
    <source>
        <dbReference type="Proteomes" id="UP000008062"/>
    </source>
</evidence>
<keyword evidence="10" id="KW-0732">Signal</keyword>
<feature type="active site" description="Charge relay system" evidence="8">
    <location>
        <position position="291"/>
    </location>
</feature>
<dbReference type="EMBL" id="CM001198">
    <property type="protein sequence ID" value="EGP89405.1"/>
    <property type="molecule type" value="Genomic_DNA"/>
</dbReference>
<dbReference type="OrthoDB" id="409122at2759"/>
<keyword evidence="6 8" id="KW-0106">Calcium</keyword>
<feature type="binding site" evidence="8">
    <location>
        <position position="608"/>
    </location>
    <ligand>
        <name>Ca(2+)</name>
        <dbReference type="ChEBI" id="CHEBI:29108"/>
    </ligand>
</feature>
<feature type="binding site" evidence="8">
    <location>
        <position position="610"/>
    </location>
    <ligand>
        <name>Ca(2+)</name>
        <dbReference type="ChEBI" id="CHEBI:29108"/>
    </ligand>
</feature>
<feature type="active site" description="Charge relay system" evidence="8">
    <location>
        <position position="295"/>
    </location>
</feature>
<dbReference type="CDD" id="cd04056">
    <property type="entry name" value="Peptidases_S53"/>
    <property type="match status" value="1"/>
</dbReference>
<dbReference type="InParanoid" id="F9X530"/>
<evidence type="ECO:0000256" key="6">
    <source>
        <dbReference type="ARBA" id="ARBA00022837"/>
    </source>
</evidence>
<dbReference type="PROSITE" id="PS51695">
    <property type="entry name" value="SEDOLISIN"/>
    <property type="match status" value="1"/>
</dbReference>
<feature type="region of interest" description="Disordered" evidence="9">
    <location>
        <begin position="177"/>
        <end position="200"/>
    </location>
</feature>
<feature type="active site" description="Charge relay system" evidence="8">
    <location>
        <position position="546"/>
    </location>
</feature>
<feature type="domain" description="Peptidase S53" evidence="11">
    <location>
        <begin position="214"/>
        <end position="630"/>
    </location>
</feature>
<dbReference type="KEGG" id="ztr:MYCGRDRAFT_38910"/>
<evidence type="ECO:0000256" key="7">
    <source>
        <dbReference type="ARBA" id="ARBA00023145"/>
    </source>
</evidence>
<evidence type="ECO:0000256" key="1">
    <source>
        <dbReference type="ARBA" id="ARBA00004239"/>
    </source>
</evidence>
<feature type="signal peptide" evidence="10">
    <location>
        <begin position="1"/>
        <end position="20"/>
    </location>
</feature>
<dbReference type="InterPro" id="IPR050819">
    <property type="entry name" value="Tripeptidyl-peptidase_I"/>
</dbReference>
<keyword evidence="4 8" id="KW-0378">Hydrolase</keyword>
<feature type="compositionally biased region" description="Acidic residues" evidence="9">
    <location>
        <begin position="451"/>
        <end position="462"/>
    </location>
</feature>
<evidence type="ECO:0000256" key="8">
    <source>
        <dbReference type="PROSITE-ProRule" id="PRU01032"/>
    </source>
</evidence>
<dbReference type="Gene3D" id="3.40.50.200">
    <property type="entry name" value="Peptidase S8/S53 domain"/>
    <property type="match status" value="1"/>
</dbReference>